<protein>
    <submittedName>
        <fullName evidence="2">Uncharacterized protein</fullName>
    </submittedName>
</protein>
<dbReference type="Proteomes" id="UP000527355">
    <property type="component" value="Unassembled WGS sequence"/>
</dbReference>
<dbReference type="AlphaFoldDB" id="A0A7J7XHI7"/>
<accession>A0A7J7XHI7</accession>
<dbReference type="EMBL" id="JABWUV010000006">
    <property type="protein sequence ID" value="KAF6349163.1"/>
    <property type="molecule type" value="Genomic_DNA"/>
</dbReference>
<evidence type="ECO:0000256" key="1">
    <source>
        <dbReference type="SAM" id="MobiDB-lite"/>
    </source>
</evidence>
<comment type="caution">
    <text evidence="2">The sequence shown here is derived from an EMBL/GenBank/DDBJ whole genome shotgun (WGS) entry which is preliminary data.</text>
</comment>
<gene>
    <name evidence="2" type="ORF">mMyoMyo1_011719</name>
</gene>
<evidence type="ECO:0000313" key="2">
    <source>
        <dbReference type="EMBL" id="KAF6349163.1"/>
    </source>
</evidence>
<keyword evidence="3" id="KW-1185">Reference proteome</keyword>
<feature type="compositionally biased region" description="Polar residues" evidence="1">
    <location>
        <begin position="36"/>
        <end position="48"/>
    </location>
</feature>
<proteinExistence type="predicted"/>
<evidence type="ECO:0000313" key="3">
    <source>
        <dbReference type="Proteomes" id="UP000527355"/>
    </source>
</evidence>
<sequence>MGRCTHSQRDHLPQVRRWSSAEGWVGDGLHHEAAPSVQSPGGSGTSLATLPLTEMVPPTTWRPFLSCTEFAWKLSLGPGILAWHGLAWPGLTMPKMAVPHLVASQSPDPVIPGPGSSCGLGDLEGESILTPPPVRACLGVKLWCPWGEPLSLVCLRVEDTLHLPGQWWLQAGGVSSVCPYARVSSPFLTAAVQSLWGGTFLPKSSDTRCSFSLLP</sequence>
<organism evidence="2 3">
    <name type="scientific">Myotis myotis</name>
    <name type="common">Greater mouse-eared bat</name>
    <name type="synonym">Vespertilio myotis</name>
    <dbReference type="NCBI Taxonomy" id="51298"/>
    <lineage>
        <taxon>Eukaryota</taxon>
        <taxon>Metazoa</taxon>
        <taxon>Chordata</taxon>
        <taxon>Craniata</taxon>
        <taxon>Vertebrata</taxon>
        <taxon>Euteleostomi</taxon>
        <taxon>Mammalia</taxon>
        <taxon>Eutheria</taxon>
        <taxon>Laurasiatheria</taxon>
        <taxon>Chiroptera</taxon>
        <taxon>Yangochiroptera</taxon>
        <taxon>Vespertilionidae</taxon>
        <taxon>Myotis</taxon>
    </lineage>
</organism>
<reference evidence="2 3" key="1">
    <citation type="journal article" date="2020" name="Nature">
        <title>Six reference-quality genomes reveal evolution of bat adaptations.</title>
        <authorList>
            <person name="Jebb D."/>
            <person name="Huang Z."/>
            <person name="Pippel M."/>
            <person name="Hughes G.M."/>
            <person name="Lavrichenko K."/>
            <person name="Devanna P."/>
            <person name="Winkler S."/>
            <person name="Jermiin L.S."/>
            <person name="Skirmuntt E.C."/>
            <person name="Katzourakis A."/>
            <person name="Burkitt-Gray L."/>
            <person name="Ray D.A."/>
            <person name="Sullivan K.A.M."/>
            <person name="Roscito J.G."/>
            <person name="Kirilenko B.M."/>
            <person name="Davalos L.M."/>
            <person name="Corthals A.P."/>
            <person name="Power M.L."/>
            <person name="Jones G."/>
            <person name="Ransome R.D."/>
            <person name="Dechmann D.K.N."/>
            <person name="Locatelli A.G."/>
            <person name="Puechmaille S.J."/>
            <person name="Fedrigo O."/>
            <person name="Jarvis E.D."/>
            <person name="Hiller M."/>
            <person name="Vernes S.C."/>
            <person name="Myers E.W."/>
            <person name="Teeling E.C."/>
        </authorList>
    </citation>
    <scope>NUCLEOTIDE SEQUENCE [LARGE SCALE GENOMIC DNA]</scope>
    <source>
        <strain evidence="2">MMyoMyo1</strain>
        <tissue evidence="2">Flight muscle</tissue>
    </source>
</reference>
<name>A0A7J7XHI7_MYOMY</name>
<feature type="region of interest" description="Disordered" evidence="1">
    <location>
        <begin position="31"/>
        <end position="50"/>
    </location>
</feature>